<accession>A0A6C0CCG5</accession>
<dbReference type="PANTHER" id="PTHR43707">
    <property type="entry name" value="HISTIDYL-TRNA SYNTHETASE"/>
    <property type="match status" value="1"/>
</dbReference>
<dbReference type="GO" id="GO:0005737">
    <property type="term" value="C:cytoplasm"/>
    <property type="evidence" value="ECO:0007669"/>
    <property type="project" value="InterPro"/>
</dbReference>
<name>A0A6C0CCG5_9ZZZZ</name>
<evidence type="ECO:0000313" key="1">
    <source>
        <dbReference type="EMBL" id="QHT01369.1"/>
    </source>
</evidence>
<dbReference type="AlphaFoldDB" id="A0A6C0CCG5"/>
<sequence>MKITINLDPPAGTRDFFPEDMWIRNWMLDIWRNISKQFGFSEYDAPVVEYADLYTRTCVGCT</sequence>
<dbReference type="Gene3D" id="3.30.930.10">
    <property type="entry name" value="Bira Bifunctional Protein, Domain 2"/>
    <property type="match status" value="1"/>
</dbReference>
<reference evidence="1" key="1">
    <citation type="journal article" date="2020" name="Nature">
        <title>Giant virus diversity and host interactions through global metagenomics.</title>
        <authorList>
            <person name="Schulz F."/>
            <person name="Roux S."/>
            <person name="Paez-Espino D."/>
            <person name="Jungbluth S."/>
            <person name="Walsh D.A."/>
            <person name="Denef V.J."/>
            <person name="McMahon K.D."/>
            <person name="Konstantinidis K.T."/>
            <person name="Eloe-Fadrosh E.A."/>
            <person name="Kyrpides N.C."/>
            <person name="Woyke T."/>
        </authorList>
    </citation>
    <scope>NUCLEOTIDE SEQUENCE</scope>
    <source>
        <strain evidence="1">GVMAG-M-3300020192-26</strain>
    </source>
</reference>
<dbReference type="PANTHER" id="PTHR43707:SF1">
    <property type="entry name" value="HISTIDINE--TRNA LIGASE, MITOCHONDRIAL-RELATED"/>
    <property type="match status" value="1"/>
</dbReference>
<dbReference type="InterPro" id="IPR004516">
    <property type="entry name" value="HisRS/HisZ"/>
</dbReference>
<dbReference type="GO" id="GO:0004821">
    <property type="term" value="F:histidine-tRNA ligase activity"/>
    <property type="evidence" value="ECO:0007669"/>
    <property type="project" value="TreeGrafter"/>
</dbReference>
<dbReference type="InterPro" id="IPR045864">
    <property type="entry name" value="aa-tRNA-synth_II/BPL/LPL"/>
</dbReference>
<evidence type="ECO:0008006" key="2">
    <source>
        <dbReference type="Google" id="ProtNLM"/>
    </source>
</evidence>
<proteinExistence type="predicted"/>
<dbReference type="GO" id="GO:0006427">
    <property type="term" value="P:histidyl-tRNA aminoacylation"/>
    <property type="evidence" value="ECO:0007669"/>
    <property type="project" value="TreeGrafter"/>
</dbReference>
<dbReference type="SUPFAM" id="SSF55681">
    <property type="entry name" value="Class II aaRS and biotin synthetases"/>
    <property type="match status" value="1"/>
</dbReference>
<dbReference type="EMBL" id="MN739370">
    <property type="protein sequence ID" value="QHT01369.1"/>
    <property type="molecule type" value="Genomic_DNA"/>
</dbReference>
<organism evidence="1">
    <name type="scientific">viral metagenome</name>
    <dbReference type="NCBI Taxonomy" id="1070528"/>
    <lineage>
        <taxon>unclassified sequences</taxon>
        <taxon>metagenomes</taxon>
        <taxon>organismal metagenomes</taxon>
    </lineage>
</organism>
<protein>
    <recommendedName>
        <fullName evidence="2">Histidine--tRNA ligase</fullName>
    </recommendedName>
</protein>